<dbReference type="Proteomes" id="UP000297700">
    <property type="component" value="Unassembled WGS sequence"/>
</dbReference>
<dbReference type="FunFam" id="2.60.40.1080:FF:000003">
    <property type="entry name" value="Phage major tail protein"/>
    <property type="match status" value="1"/>
</dbReference>
<dbReference type="Gene3D" id="2.60.40.1080">
    <property type="match status" value="1"/>
</dbReference>
<evidence type="ECO:0000313" key="2">
    <source>
        <dbReference type="EMBL" id="TFV65059.1"/>
    </source>
</evidence>
<evidence type="ECO:0000313" key="3">
    <source>
        <dbReference type="Proteomes" id="UP000297700"/>
    </source>
</evidence>
<feature type="non-terminal residue" evidence="2">
    <location>
        <position position="1"/>
    </location>
</feature>
<reference evidence="2 3" key="1">
    <citation type="submission" date="2019-03" db="EMBL/GenBank/DDBJ databases">
        <title>Bradyrhizobium strains diversity.</title>
        <authorList>
            <person name="Urquiaga M.C.O."/>
            <person name="Hungria M."/>
            <person name="Delamuta J.R.M."/>
            <person name="Klepa M.S."/>
        </authorList>
    </citation>
    <scope>NUCLEOTIDE SEQUENCE [LARGE SCALE GENOMIC DNA]</scope>
    <source>
        <strain evidence="2 3">CNPSo 3426</strain>
    </source>
</reference>
<gene>
    <name evidence="2" type="ORF">E4K64_40120</name>
</gene>
<dbReference type="Pfam" id="PF16461">
    <property type="entry name" value="Phage_TTP_12"/>
    <property type="match status" value="1"/>
</dbReference>
<dbReference type="AlphaFoldDB" id="A0A4Y9NBF3"/>
<dbReference type="InterPro" id="IPR032494">
    <property type="entry name" value="Phage_TTP_N"/>
</dbReference>
<sequence length="149" mass="15402">AWFNEGDTRAYKIRFPNGTVDVFRGWVSSIGKAVTAKEVITRTVKVTNVGRPSMAEDRSTVTAATGMTVTPASTSVVKGQSTTLTVAFQPEGVTDKSFRAVSADKTKATVSVSGMTITVNGVAAGKVNIPVVSGNGEFAAVAEITVTAS</sequence>
<dbReference type="InterPro" id="IPR003343">
    <property type="entry name" value="Big_2"/>
</dbReference>
<name>A0A4Y9NBF3_9BRAD</name>
<accession>A0A4Y9NBF3</accession>
<dbReference type="EMBL" id="SPQS01000143">
    <property type="protein sequence ID" value="TFV65059.1"/>
    <property type="molecule type" value="Genomic_DNA"/>
</dbReference>
<dbReference type="RefSeq" id="WP_135167653.1">
    <property type="nucleotide sequence ID" value="NZ_SPQS01000143.1"/>
</dbReference>
<dbReference type="SMART" id="SM00635">
    <property type="entry name" value="BID_2"/>
    <property type="match status" value="1"/>
</dbReference>
<proteinExistence type="predicted"/>
<dbReference type="Pfam" id="PF02368">
    <property type="entry name" value="Big_2"/>
    <property type="match status" value="1"/>
</dbReference>
<evidence type="ECO:0000259" key="1">
    <source>
        <dbReference type="SMART" id="SM00635"/>
    </source>
</evidence>
<dbReference type="Gene3D" id="4.10.410.40">
    <property type="match status" value="1"/>
</dbReference>
<feature type="domain" description="BIG2" evidence="1">
    <location>
        <begin position="63"/>
        <end position="143"/>
    </location>
</feature>
<comment type="caution">
    <text evidence="2">The sequence shown here is derived from an EMBL/GenBank/DDBJ whole genome shotgun (WGS) entry which is preliminary data.</text>
</comment>
<protein>
    <submittedName>
        <fullName evidence="2">Ig domain-containing protein</fullName>
    </submittedName>
</protein>
<organism evidence="2 3">
    <name type="scientific">Bradyrhizobium frederickii</name>
    <dbReference type="NCBI Taxonomy" id="2560054"/>
    <lineage>
        <taxon>Bacteria</taxon>
        <taxon>Pseudomonadati</taxon>
        <taxon>Pseudomonadota</taxon>
        <taxon>Alphaproteobacteria</taxon>
        <taxon>Hyphomicrobiales</taxon>
        <taxon>Nitrobacteraceae</taxon>
        <taxon>Bradyrhizobium</taxon>
    </lineage>
</organism>